<gene>
    <name evidence="3" type="ORF">EKO23_09330</name>
</gene>
<feature type="transmembrane region" description="Helical" evidence="1">
    <location>
        <begin position="62"/>
        <end position="82"/>
    </location>
</feature>
<keyword evidence="1" id="KW-1133">Transmembrane helix</keyword>
<dbReference type="Proteomes" id="UP000295198">
    <property type="component" value="Unassembled WGS sequence"/>
</dbReference>
<name>A0A4Q4ZEH7_9ACTN</name>
<dbReference type="Gene3D" id="1.10.287.70">
    <property type="match status" value="1"/>
</dbReference>
<keyword evidence="1" id="KW-0472">Membrane</keyword>
<dbReference type="SUPFAM" id="SSF81324">
    <property type="entry name" value="Voltage-gated potassium channels"/>
    <property type="match status" value="1"/>
</dbReference>
<feature type="domain" description="Potassium channel" evidence="2">
    <location>
        <begin position="131"/>
        <end position="214"/>
    </location>
</feature>
<feature type="transmembrane region" description="Helical" evidence="1">
    <location>
        <begin position="198"/>
        <end position="220"/>
    </location>
</feature>
<evidence type="ECO:0000313" key="3">
    <source>
        <dbReference type="EMBL" id="RYP86492.1"/>
    </source>
</evidence>
<keyword evidence="1" id="KW-0812">Transmembrane</keyword>
<evidence type="ECO:0000256" key="1">
    <source>
        <dbReference type="SAM" id="Phobius"/>
    </source>
</evidence>
<dbReference type="EMBL" id="SDKM01000011">
    <property type="protein sequence ID" value="RYP86492.1"/>
    <property type="molecule type" value="Genomic_DNA"/>
</dbReference>
<dbReference type="OrthoDB" id="4837979at2"/>
<reference evidence="3 4" key="1">
    <citation type="submission" date="2019-01" db="EMBL/GenBank/DDBJ databases">
        <title>Nocardioides guangzhouensis sp. nov., an actinobacterium isolated from soil.</title>
        <authorList>
            <person name="Fu Y."/>
            <person name="Cai Y."/>
            <person name="Lin Z."/>
            <person name="Chen P."/>
        </authorList>
    </citation>
    <scope>NUCLEOTIDE SEQUENCE [LARGE SCALE GENOMIC DNA]</scope>
    <source>
        <strain evidence="3 4">130</strain>
    </source>
</reference>
<sequence length="225" mass="24486">MRKWYAAARDTPSAVLLFVQLAGIVIFPFLGEEGFGRAVVGIFGILVLGLAVAAVRMTPALTWVSLLLGLPVVGLTLLESMVPDNDGVVLTSAVFHAAFYFYTAYALIRYMFDDDHASRDELWATGSTFTVVAWGFAYVYVAVQIVWPDSFTAAQNAGDPRTWVELLFLSITTLSSTGLSDIVPITPHARSAVMLEQIAGMLYLALVVSRMVALTTLRIANRSKD</sequence>
<feature type="transmembrane region" description="Helical" evidence="1">
    <location>
        <begin position="12"/>
        <end position="30"/>
    </location>
</feature>
<protein>
    <submittedName>
        <fullName evidence="3">Two pore domain potassium channel family protein</fullName>
    </submittedName>
</protein>
<keyword evidence="4" id="KW-1185">Reference proteome</keyword>
<feature type="transmembrane region" description="Helical" evidence="1">
    <location>
        <begin position="36"/>
        <end position="55"/>
    </location>
</feature>
<evidence type="ECO:0000313" key="4">
    <source>
        <dbReference type="Proteomes" id="UP000295198"/>
    </source>
</evidence>
<accession>A0A4Q4ZEH7</accession>
<dbReference type="GO" id="GO:0034220">
    <property type="term" value="P:monoatomic ion transmembrane transport"/>
    <property type="evidence" value="ECO:0007669"/>
    <property type="project" value="UniProtKB-KW"/>
</dbReference>
<dbReference type="InterPro" id="IPR013099">
    <property type="entry name" value="K_chnl_dom"/>
</dbReference>
<feature type="transmembrane region" description="Helical" evidence="1">
    <location>
        <begin position="122"/>
        <end position="147"/>
    </location>
</feature>
<evidence type="ECO:0000259" key="2">
    <source>
        <dbReference type="Pfam" id="PF07885"/>
    </source>
</evidence>
<keyword evidence="3" id="KW-0406">Ion transport</keyword>
<feature type="transmembrane region" description="Helical" evidence="1">
    <location>
        <begin position="88"/>
        <end position="110"/>
    </location>
</feature>
<keyword evidence="3" id="KW-0813">Transport</keyword>
<proteinExistence type="predicted"/>
<organism evidence="3 4">
    <name type="scientific">Nocardioides guangzhouensis</name>
    <dbReference type="NCBI Taxonomy" id="2497878"/>
    <lineage>
        <taxon>Bacteria</taxon>
        <taxon>Bacillati</taxon>
        <taxon>Actinomycetota</taxon>
        <taxon>Actinomycetes</taxon>
        <taxon>Propionibacteriales</taxon>
        <taxon>Nocardioidaceae</taxon>
        <taxon>Nocardioides</taxon>
    </lineage>
</organism>
<dbReference type="Pfam" id="PF07885">
    <property type="entry name" value="Ion_trans_2"/>
    <property type="match status" value="1"/>
</dbReference>
<keyword evidence="3" id="KW-0407">Ion channel</keyword>
<comment type="caution">
    <text evidence="3">The sequence shown here is derived from an EMBL/GenBank/DDBJ whole genome shotgun (WGS) entry which is preliminary data.</text>
</comment>
<dbReference type="RefSeq" id="WP_134716507.1">
    <property type="nucleotide sequence ID" value="NZ_SDKM01000011.1"/>
</dbReference>
<dbReference type="AlphaFoldDB" id="A0A4Q4ZEH7"/>